<comment type="caution">
    <text evidence="1">The sequence shown here is derived from an EMBL/GenBank/DDBJ whole genome shotgun (WGS) entry which is preliminary data.</text>
</comment>
<evidence type="ECO:0000313" key="2">
    <source>
        <dbReference type="Proteomes" id="UP001474120"/>
    </source>
</evidence>
<organism evidence="1 2">
    <name type="scientific">Lutimonas vermicola</name>
    <dbReference type="NCBI Taxonomy" id="414288"/>
    <lineage>
        <taxon>Bacteria</taxon>
        <taxon>Pseudomonadati</taxon>
        <taxon>Bacteroidota</taxon>
        <taxon>Flavobacteriia</taxon>
        <taxon>Flavobacteriales</taxon>
        <taxon>Flavobacteriaceae</taxon>
        <taxon>Lutimonas</taxon>
    </lineage>
</organism>
<dbReference type="PANTHER" id="PTHR36174:SF1">
    <property type="entry name" value="LIPID II:GLYCINE GLYCYLTRANSFERASE"/>
    <property type="match status" value="1"/>
</dbReference>
<gene>
    <name evidence="1" type="ORF">AABB81_14800</name>
</gene>
<dbReference type="Proteomes" id="UP001474120">
    <property type="component" value="Unassembled WGS sequence"/>
</dbReference>
<dbReference type="Gene3D" id="3.40.630.30">
    <property type="match status" value="1"/>
</dbReference>
<dbReference type="EMBL" id="JBCDNA010000003">
    <property type="protein sequence ID" value="MEL4457174.1"/>
    <property type="molecule type" value="Genomic_DNA"/>
</dbReference>
<accession>A0ABU9L407</accession>
<dbReference type="InterPro" id="IPR050644">
    <property type="entry name" value="PG_Glycine_Bridge_Synth"/>
</dbReference>
<evidence type="ECO:0008006" key="3">
    <source>
        <dbReference type="Google" id="ProtNLM"/>
    </source>
</evidence>
<dbReference type="SUPFAM" id="SSF55729">
    <property type="entry name" value="Acyl-CoA N-acyltransferases (Nat)"/>
    <property type="match status" value="1"/>
</dbReference>
<dbReference type="RefSeq" id="WP_342161334.1">
    <property type="nucleotide sequence ID" value="NZ_JBCDNA010000003.1"/>
</dbReference>
<proteinExistence type="predicted"/>
<keyword evidence="2" id="KW-1185">Reference proteome</keyword>
<reference evidence="1 2" key="1">
    <citation type="submission" date="2024-04" db="EMBL/GenBank/DDBJ databases">
        <title>whole genome sequencing of Lutimonas vermicola strain IMCC1616.</title>
        <authorList>
            <person name="Bae S.S."/>
        </authorList>
    </citation>
    <scope>NUCLEOTIDE SEQUENCE [LARGE SCALE GENOMIC DNA]</scope>
    <source>
        <strain evidence="1 2">IMCC1616</strain>
    </source>
</reference>
<protein>
    <recommendedName>
        <fullName evidence="3">BioF2-like acetyltransferase domain-containing protein</fullName>
    </recommendedName>
</protein>
<evidence type="ECO:0000313" key="1">
    <source>
        <dbReference type="EMBL" id="MEL4457174.1"/>
    </source>
</evidence>
<name>A0ABU9L407_9FLAO</name>
<dbReference type="InterPro" id="IPR016181">
    <property type="entry name" value="Acyl_CoA_acyltransferase"/>
</dbReference>
<dbReference type="PANTHER" id="PTHR36174">
    <property type="entry name" value="LIPID II:GLYCINE GLYCYLTRANSFERASE"/>
    <property type="match status" value="1"/>
</dbReference>
<sequence length="324" mass="37646">MIQIKTDKEFFSLQSNFDFIPYTQSQSWYDFKKGSTDIAFFVDDISSVKIAFWGREYKVPFIDKKVLIVEGECFSPDLTLKSIRAFFIELTKLKYIGVELNSNNVYNVNYEIGIRRAGFIRPISFFSCPLTLVVNINEPINFNSNWKRNYKKAVKNNLIFQEVSMPDKECLNDFCDIYNSMSQRKNLEHKLQSSDLEKLVNNTNMRLFIVKSEGGSLHSAVIMYVNNGKSYYVFATNSLESHGVGASPFLIENILNILKLEGNSEFDFGRIPPSSHSTDNVYLFKNGIKGEGIQYNGEWSFYKSEMIEYLMHLYKKYVQKSQRY</sequence>